<name>X2H4F8_9GAMM</name>
<dbReference type="Pfam" id="PF12571">
    <property type="entry name" value="Phage_tail_fib"/>
    <property type="match status" value="1"/>
</dbReference>
<dbReference type="OrthoDB" id="9810174at2"/>
<keyword evidence="7" id="KW-1185">Reference proteome</keyword>
<dbReference type="EMBL" id="NARP01000053">
    <property type="protein sequence ID" value="OTP97764.1"/>
    <property type="molecule type" value="Genomic_DNA"/>
</dbReference>
<dbReference type="InterPro" id="IPR037053">
    <property type="entry name" value="Phage_tail_collar_dom_sf"/>
</dbReference>
<dbReference type="EMBL" id="NART01000102">
    <property type="protein sequence ID" value="OTQ08190.1"/>
    <property type="molecule type" value="Genomic_DNA"/>
</dbReference>
<dbReference type="PANTHER" id="PTHR35191">
    <property type="entry name" value="PROPHAGE SIDE TAIL FIBER PROTEIN HOMOLOG STFQ-RELATED"/>
    <property type="match status" value="1"/>
</dbReference>
<dbReference type="AlphaFoldDB" id="X2H4F8"/>
<dbReference type="InterPro" id="IPR022225">
    <property type="entry name" value="Phage_tail_fibre_N"/>
</dbReference>
<dbReference type="GO" id="GO:0046718">
    <property type="term" value="P:symbiont entry into host cell"/>
    <property type="evidence" value="ECO:0007669"/>
    <property type="project" value="InterPro"/>
</dbReference>
<protein>
    <submittedName>
        <fullName evidence="5">Uncharacterized protein</fullName>
    </submittedName>
</protein>
<gene>
    <name evidence="6" type="ORF">B6C91_13150</name>
    <name evidence="5" type="ORF">B6D08_13660</name>
</gene>
<feature type="domain" description="Phage tail fibre protein N-terminal" evidence="4">
    <location>
        <begin position="1"/>
        <end position="145"/>
    </location>
</feature>
<proteinExistence type="predicted"/>
<dbReference type="Pfam" id="PF07484">
    <property type="entry name" value="Collar"/>
    <property type="match status" value="1"/>
</dbReference>
<evidence type="ECO:0000259" key="3">
    <source>
        <dbReference type="Pfam" id="PF07484"/>
    </source>
</evidence>
<evidence type="ECO:0000256" key="1">
    <source>
        <dbReference type="ARBA" id="ARBA00004328"/>
    </source>
</evidence>
<evidence type="ECO:0000313" key="5">
    <source>
        <dbReference type="EMBL" id="OTP97764.1"/>
    </source>
</evidence>
<dbReference type="RefSeq" id="WP_025315529.1">
    <property type="nucleotide sequence ID" value="NZ_CP007445.1"/>
</dbReference>
<reference evidence="7 8" key="1">
    <citation type="submission" date="2017-03" db="EMBL/GenBank/DDBJ databases">
        <title>Comparative genomics of honeybee gut symbionts reveal geographically distinct and subgroup specific antibiotic resistance.</title>
        <authorList>
            <person name="Ludvigsen J."/>
            <person name="Porcellato D."/>
            <person name="Labee-Lund T.M."/>
            <person name="Amdam G.V."/>
            <person name="Rudi K."/>
        </authorList>
    </citation>
    <scope>NUCLEOTIDE SEQUENCE [LARGE SCALE GENOMIC DNA]</scope>
    <source>
        <strain evidence="5 8">A-7-12</strain>
        <strain evidence="6 7">A-9-12</strain>
    </source>
</reference>
<dbReference type="GeneID" id="29848766"/>
<sequence length="479" mass="53190">MNQTYYTILTQKGAALLDSATSQGFQLKITQMAVGDGNGNITTPDATQTELVNEVRRAAIDKLFVDNENPCQIIAEQVIPETDGGWFIQEIGLFDDENNLIAVGNYPATYKPNCLEDSSRTQVIRMEFIVDNTEAIELKNETIEVFAARKYIEPRADATQTTATQKYVNDTITAKITAHEKSTNHPNATTRAKGFVQLNSAINSNLETQAATPLAVKKVYDVANGAVKRAGDTMTGQLTLSSNGLKIKNSNNDSMTLMTSGDSYSHAFYNAKTKRSESKLDYDSTENIWRFQNVKDVTINDKSVLKAGDYGIGAKAGAPLSNPEKRLLTGFYGTSIDKFSSNLPKFIYNNCSAALAVYAAESDYGPHIEQLYVPDYDSPKLFSRCGFYTEKKAWVETVTEANIDRFITPVGVPLPWPKSKPPVGYLECNGANIDTEKYPKLAYAYWDNKLPDLRNWDNSRNKDRPDGKDVTFMYIVKAE</sequence>
<dbReference type="Proteomes" id="UP000194977">
    <property type="component" value="Unassembled WGS sequence"/>
</dbReference>
<dbReference type="eggNOG" id="COG5301">
    <property type="taxonomic scope" value="Bacteria"/>
</dbReference>
<dbReference type="InterPro" id="IPR011083">
    <property type="entry name" value="Phage_tail_collar_dom"/>
</dbReference>
<feature type="domain" description="Phage tail collar" evidence="3">
    <location>
        <begin position="411"/>
        <end position="455"/>
    </location>
</feature>
<dbReference type="InterPro" id="IPR005068">
    <property type="entry name" value="Phage_lambda_Stf-r2"/>
</dbReference>
<keyword evidence="2" id="KW-0945">Host-virus interaction</keyword>
<evidence type="ECO:0000256" key="2">
    <source>
        <dbReference type="ARBA" id="ARBA00022581"/>
    </source>
</evidence>
<dbReference type="Pfam" id="PF03406">
    <property type="entry name" value="Phage_fiber_2"/>
    <property type="match status" value="1"/>
</dbReference>
<organism evidence="5 8">
    <name type="scientific">Gilliamella apicola</name>
    <dbReference type="NCBI Taxonomy" id="1196095"/>
    <lineage>
        <taxon>Bacteria</taxon>
        <taxon>Pseudomonadati</taxon>
        <taxon>Pseudomonadota</taxon>
        <taxon>Gammaproteobacteria</taxon>
        <taxon>Orbales</taxon>
        <taxon>Orbaceae</taxon>
        <taxon>Gilliamella</taxon>
    </lineage>
</organism>
<dbReference type="PANTHER" id="PTHR35191:SF1">
    <property type="entry name" value="PROPHAGE SIDE TAIL FIBER PROTEIN HOMOLOG STFQ-RELATED"/>
    <property type="match status" value="1"/>
</dbReference>
<dbReference type="Proteomes" id="UP000194800">
    <property type="component" value="Unassembled WGS sequence"/>
</dbReference>
<dbReference type="SUPFAM" id="SSF88874">
    <property type="entry name" value="Receptor-binding domain of short tail fibre protein gp12"/>
    <property type="match status" value="1"/>
</dbReference>
<dbReference type="HOGENOM" id="CLU_008928_0_0_6"/>
<comment type="caution">
    <text evidence="5">The sequence shown here is derived from an EMBL/GenBank/DDBJ whole genome shotgun (WGS) entry which is preliminary data.</text>
</comment>
<evidence type="ECO:0000313" key="7">
    <source>
        <dbReference type="Proteomes" id="UP000194800"/>
    </source>
</evidence>
<comment type="subcellular location">
    <subcellularLocation>
        <location evidence="1">Virion</location>
    </subcellularLocation>
</comment>
<dbReference type="InterPro" id="IPR051934">
    <property type="entry name" value="Phage_Tail_Fiber_Structural"/>
</dbReference>
<evidence type="ECO:0000259" key="4">
    <source>
        <dbReference type="Pfam" id="PF12571"/>
    </source>
</evidence>
<dbReference type="GO" id="GO:0019062">
    <property type="term" value="P:virion attachment to host cell"/>
    <property type="evidence" value="ECO:0007669"/>
    <property type="project" value="InterPro"/>
</dbReference>
<dbReference type="Gene3D" id="3.90.1340.10">
    <property type="entry name" value="Phage tail collar domain"/>
    <property type="match status" value="1"/>
</dbReference>
<evidence type="ECO:0000313" key="8">
    <source>
        <dbReference type="Proteomes" id="UP000194977"/>
    </source>
</evidence>
<accession>X2H4F8</accession>
<evidence type="ECO:0000313" key="6">
    <source>
        <dbReference type="EMBL" id="OTQ08190.1"/>
    </source>
</evidence>
<dbReference type="KEGG" id="gap:GAPWK_1381"/>